<evidence type="ECO:0000313" key="9">
    <source>
        <dbReference type="EMBL" id="KOR88577.1"/>
    </source>
</evidence>
<keyword evidence="6 7" id="KW-0472">Membrane</keyword>
<dbReference type="OrthoDB" id="9771544at2"/>
<dbReference type="Pfam" id="PF00528">
    <property type="entry name" value="BPD_transp_1"/>
    <property type="match status" value="1"/>
</dbReference>
<dbReference type="RefSeq" id="WP_054401559.1">
    <property type="nucleotide sequence ID" value="NZ_LIUT01000001.1"/>
</dbReference>
<evidence type="ECO:0000256" key="3">
    <source>
        <dbReference type="ARBA" id="ARBA00022475"/>
    </source>
</evidence>
<dbReference type="InterPro" id="IPR000515">
    <property type="entry name" value="MetI-like"/>
</dbReference>
<evidence type="ECO:0000256" key="5">
    <source>
        <dbReference type="ARBA" id="ARBA00022989"/>
    </source>
</evidence>
<feature type="transmembrane region" description="Helical" evidence="7">
    <location>
        <begin position="238"/>
        <end position="258"/>
    </location>
</feature>
<evidence type="ECO:0000256" key="7">
    <source>
        <dbReference type="RuleBase" id="RU363032"/>
    </source>
</evidence>
<dbReference type="SUPFAM" id="SSF161098">
    <property type="entry name" value="MetI-like"/>
    <property type="match status" value="1"/>
</dbReference>
<dbReference type="PANTHER" id="PTHR43744">
    <property type="entry name" value="ABC TRANSPORTER PERMEASE PROTEIN MG189-RELATED-RELATED"/>
    <property type="match status" value="1"/>
</dbReference>
<accession>A0A0M1P2F6</accession>
<dbReference type="Proteomes" id="UP000036932">
    <property type="component" value="Unassembled WGS sequence"/>
</dbReference>
<dbReference type="CDD" id="cd06261">
    <property type="entry name" value="TM_PBP2"/>
    <property type="match status" value="1"/>
</dbReference>
<evidence type="ECO:0000256" key="1">
    <source>
        <dbReference type="ARBA" id="ARBA00004651"/>
    </source>
</evidence>
<dbReference type="GO" id="GO:0005886">
    <property type="term" value="C:plasma membrane"/>
    <property type="evidence" value="ECO:0007669"/>
    <property type="project" value="UniProtKB-SubCell"/>
</dbReference>
<proteinExistence type="inferred from homology"/>
<keyword evidence="4 7" id="KW-0812">Transmembrane</keyword>
<dbReference type="AlphaFoldDB" id="A0A0M1P2F6"/>
<name>A0A0M1P2F6_9BACL</name>
<dbReference type="PROSITE" id="PS50928">
    <property type="entry name" value="ABC_TM1"/>
    <property type="match status" value="1"/>
</dbReference>
<sequence>MNMRLMPKSFIYTALLLCSLAVLFPLLYTLSTSLMSEAESAVYPPPLLPEAINLSNFAKVIDTIPVLTFIGNSLIVSIAIMLGQIVTASLAAYAFAFLRFPGKTLLFSLFLATMMIPWEVIMIPNYLTVKSLNWLDTYQGLIVPFLATAFGTFLLRQTFLQLPKELFEAARVDGCGHVRTFLSMVLPLSIPGIATLGVYSFLNNWNMYLWPLLTTNRVEMRTVQIGIGMLQFEEMNSWNLILSGVLLLLLPSLLLLALGLKPLVRGITAGALKG</sequence>
<reference evidence="10" key="1">
    <citation type="submission" date="2015-08" db="EMBL/GenBank/DDBJ databases">
        <title>Genome sequencing project for genomic taxonomy and phylogenomics of Bacillus-like bacteria.</title>
        <authorList>
            <person name="Liu B."/>
            <person name="Wang J."/>
            <person name="Zhu Y."/>
            <person name="Liu G."/>
            <person name="Chen Q."/>
            <person name="Chen Z."/>
            <person name="Lan J."/>
            <person name="Che J."/>
            <person name="Ge C."/>
            <person name="Shi H."/>
            <person name="Pan Z."/>
            <person name="Liu X."/>
        </authorList>
    </citation>
    <scope>NUCLEOTIDE SEQUENCE [LARGE SCALE GENOMIC DNA]</scope>
    <source>
        <strain evidence="10">FJAT-22460</strain>
    </source>
</reference>
<evidence type="ECO:0000256" key="6">
    <source>
        <dbReference type="ARBA" id="ARBA00023136"/>
    </source>
</evidence>
<dbReference type="GO" id="GO:0055085">
    <property type="term" value="P:transmembrane transport"/>
    <property type="evidence" value="ECO:0007669"/>
    <property type="project" value="InterPro"/>
</dbReference>
<feature type="transmembrane region" description="Helical" evidence="7">
    <location>
        <begin position="64"/>
        <end position="93"/>
    </location>
</feature>
<feature type="transmembrane region" description="Helical" evidence="7">
    <location>
        <begin position="138"/>
        <end position="159"/>
    </location>
</feature>
<keyword evidence="5 7" id="KW-1133">Transmembrane helix</keyword>
<gene>
    <name evidence="9" type="ORF">AM231_05025</name>
</gene>
<dbReference type="PANTHER" id="PTHR43744:SF8">
    <property type="entry name" value="SN-GLYCEROL-3-PHOSPHATE TRANSPORT SYSTEM PERMEASE PROTEIN UGPE"/>
    <property type="match status" value="1"/>
</dbReference>
<feature type="transmembrane region" description="Helical" evidence="7">
    <location>
        <begin position="105"/>
        <end position="126"/>
    </location>
</feature>
<keyword evidence="10" id="KW-1185">Reference proteome</keyword>
<comment type="caution">
    <text evidence="9">The sequence shown here is derived from an EMBL/GenBank/DDBJ whole genome shotgun (WGS) entry which is preliminary data.</text>
</comment>
<feature type="transmembrane region" description="Helical" evidence="7">
    <location>
        <begin position="180"/>
        <end position="202"/>
    </location>
</feature>
<dbReference type="PATRIC" id="fig|1705565.3.peg.2896"/>
<keyword evidence="2 7" id="KW-0813">Transport</keyword>
<dbReference type="EMBL" id="LIUT01000001">
    <property type="protein sequence ID" value="KOR88577.1"/>
    <property type="molecule type" value="Genomic_DNA"/>
</dbReference>
<organism evidence="9 10">
    <name type="scientific">Paenibacillus solani</name>
    <dbReference type="NCBI Taxonomy" id="1705565"/>
    <lineage>
        <taxon>Bacteria</taxon>
        <taxon>Bacillati</taxon>
        <taxon>Bacillota</taxon>
        <taxon>Bacilli</taxon>
        <taxon>Bacillales</taxon>
        <taxon>Paenibacillaceae</taxon>
        <taxon>Paenibacillus</taxon>
    </lineage>
</organism>
<dbReference type="Gene3D" id="1.10.3720.10">
    <property type="entry name" value="MetI-like"/>
    <property type="match status" value="1"/>
</dbReference>
<comment type="subcellular location">
    <subcellularLocation>
        <location evidence="1 7">Cell membrane</location>
        <topology evidence="1 7">Multi-pass membrane protein</topology>
    </subcellularLocation>
</comment>
<feature type="domain" description="ABC transmembrane type-1" evidence="8">
    <location>
        <begin position="70"/>
        <end position="259"/>
    </location>
</feature>
<evidence type="ECO:0000313" key="10">
    <source>
        <dbReference type="Proteomes" id="UP000036932"/>
    </source>
</evidence>
<evidence type="ECO:0000259" key="8">
    <source>
        <dbReference type="PROSITE" id="PS50928"/>
    </source>
</evidence>
<evidence type="ECO:0000256" key="2">
    <source>
        <dbReference type="ARBA" id="ARBA00022448"/>
    </source>
</evidence>
<comment type="similarity">
    <text evidence="7">Belongs to the binding-protein-dependent transport system permease family.</text>
</comment>
<keyword evidence="3" id="KW-1003">Cell membrane</keyword>
<evidence type="ECO:0000256" key="4">
    <source>
        <dbReference type="ARBA" id="ARBA00022692"/>
    </source>
</evidence>
<dbReference type="InterPro" id="IPR035906">
    <property type="entry name" value="MetI-like_sf"/>
</dbReference>
<protein>
    <submittedName>
        <fullName evidence="9">Glycerol-3-phosphate ABC transporter permease</fullName>
    </submittedName>
</protein>